<gene>
    <name evidence="2" type="ORF">GWI33_009582</name>
</gene>
<dbReference type="OrthoDB" id="9990982at2759"/>
<dbReference type="GO" id="GO:0016324">
    <property type="term" value="C:apical plasma membrane"/>
    <property type="evidence" value="ECO:0007669"/>
    <property type="project" value="TreeGrafter"/>
</dbReference>
<dbReference type="PROSITE" id="PS51120">
    <property type="entry name" value="LDLRB"/>
    <property type="match status" value="1"/>
</dbReference>
<dbReference type="InterPro" id="IPR051221">
    <property type="entry name" value="LDLR-related"/>
</dbReference>
<accession>A0A834MEM4</accession>
<evidence type="ECO:0000256" key="1">
    <source>
        <dbReference type="PROSITE-ProRule" id="PRU00461"/>
    </source>
</evidence>
<dbReference type="GO" id="GO:0043235">
    <property type="term" value="C:receptor complex"/>
    <property type="evidence" value="ECO:0007669"/>
    <property type="project" value="TreeGrafter"/>
</dbReference>
<dbReference type="PANTHER" id="PTHR22722:SF14">
    <property type="entry name" value="MEGALIN, ISOFORM A"/>
    <property type="match status" value="1"/>
</dbReference>
<dbReference type="GO" id="GO:0006898">
    <property type="term" value="P:receptor-mediated endocytosis"/>
    <property type="evidence" value="ECO:0007669"/>
    <property type="project" value="TreeGrafter"/>
</dbReference>
<evidence type="ECO:0000313" key="2">
    <source>
        <dbReference type="EMBL" id="KAF7276990.1"/>
    </source>
</evidence>
<evidence type="ECO:0000313" key="3">
    <source>
        <dbReference type="Proteomes" id="UP000625711"/>
    </source>
</evidence>
<keyword evidence="3" id="KW-1185">Reference proteome</keyword>
<dbReference type="InterPro" id="IPR000033">
    <property type="entry name" value="LDLR_classB_rpt"/>
</dbReference>
<sequence>MLSFSELQHIIKDGIGSNGIRGLAIDWIAGNLYFTNVFPHENYLEVCWLDGTHRKVLVKTTADSPRELAVNPIKRILYWIDYGQYPRIGKAYLDGSGWQSLVTSGISNPRDLTIDMSTHDVYWVDSKLDMIQKISFSGGSRQVIR</sequence>
<reference evidence="2" key="1">
    <citation type="submission" date="2020-08" db="EMBL/GenBank/DDBJ databases">
        <title>Genome sequencing and assembly of the red palm weevil Rhynchophorus ferrugineus.</title>
        <authorList>
            <person name="Dias G.B."/>
            <person name="Bergman C.M."/>
            <person name="Manee M."/>
        </authorList>
    </citation>
    <scope>NUCLEOTIDE SEQUENCE</scope>
    <source>
        <strain evidence="2">AA-2017</strain>
        <tissue evidence="2">Whole larva</tissue>
    </source>
</reference>
<dbReference type="Proteomes" id="UP000625711">
    <property type="component" value="Unassembled WGS sequence"/>
</dbReference>
<name>A0A834MEM4_RHYFE</name>
<dbReference type="SMART" id="SM00135">
    <property type="entry name" value="LY"/>
    <property type="match status" value="3"/>
</dbReference>
<dbReference type="PANTHER" id="PTHR22722">
    <property type="entry name" value="LOW-DENSITY LIPOPROTEIN RECEPTOR-RELATED PROTEIN 2-RELATED"/>
    <property type="match status" value="1"/>
</dbReference>
<feature type="repeat" description="LDL-receptor class B" evidence="1">
    <location>
        <begin position="75"/>
        <end position="118"/>
    </location>
</feature>
<dbReference type="Gene3D" id="2.120.10.30">
    <property type="entry name" value="TolB, C-terminal domain"/>
    <property type="match status" value="1"/>
</dbReference>
<comment type="caution">
    <text evidence="2">The sequence shown here is derived from an EMBL/GenBank/DDBJ whole genome shotgun (WGS) entry which is preliminary data.</text>
</comment>
<dbReference type="GO" id="GO:0042562">
    <property type="term" value="F:hormone binding"/>
    <property type="evidence" value="ECO:0007669"/>
    <property type="project" value="TreeGrafter"/>
</dbReference>
<dbReference type="Pfam" id="PF00058">
    <property type="entry name" value="Ldl_recept_b"/>
    <property type="match status" value="1"/>
</dbReference>
<protein>
    <submittedName>
        <fullName evidence="2">Uncharacterized protein</fullName>
    </submittedName>
</protein>
<dbReference type="InterPro" id="IPR011042">
    <property type="entry name" value="6-blade_b-propeller_TolB-like"/>
</dbReference>
<dbReference type="EMBL" id="JAACXV010004720">
    <property type="protein sequence ID" value="KAF7276990.1"/>
    <property type="molecule type" value="Genomic_DNA"/>
</dbReference>
<dbReference type="SUPFAM" id="SSF63825">
    <property type="entry name" value="YWTD domain"/>
    <property type="match status" value="1"/>
</dbReference>
<dbReference type="AlphaFoldDB" id="A0A834MEM4"/>
<organism evidence="2 3">
    <name type="scientific">Rhynchophorus ferrugineus</name>
    <name type="common">Red palm weevil</name>
    <name type="synonym">Curculio ferrugineus</name>
    <dbReference type="NCBI Taxonomy" id="354439"/>
    <lineage>
        <taxon>Eukaryota</taxon>
        <taxon>Metazoa</taxon>
        <taxon>Ecdysozoa</taxon>
        <taxon>Arthropoda</taxon>
        <taxon>Hexapoda</taxon>
        <taxon>Insecta</taxon>
        <taxon>Pterygota</taxon>
        <taxon>Neoptera</taxon>
        <taxon>Endopterygota</taxon>
        <taxon>Coleoptera</taxon>
        <taxon>Polyphaga</taxon>
        <taxon>Cucujiformia</taxon>
        <taxon>Curculionidae</taxon>
        <taxon>Dryophthorinae</taxon>
        <taxon>Rhynchophorus</taxon>
    </lineage>
</organism>
<proteinExistence type="predicted"/>